<evidence type="ECO:0000313" key="1">
    <source>
        <dbReference type="EMBL" id="KAL0436072.1"/>
    </source>
</evidence>
<reference evidence="1" key="2">
    <citation type="journal article" date="2024" name="Plant">
        <title>Genomic evolution and insights into agronomic trait innovations of Sesamum species.</title>
        <authorList>
            <person name="Miao H."/>
            <person name="Wang L."/>
            <person name="Qu L."/>
            <person name="Liu H."/>
            <person name="Sun Y."/>
            <person name="Le M."/>
            <person name="Wang Q."/>
            <person name="Wei S."/>
            <person name="Zheng Y."/>
            <person name="Lin W."/>
            <person name="Duan Y."/>
            <person name="Cao H."/>
            <person name="Xiong S."/>
            <person name="Wang X."/>
            <person name="Wei L."/>
            <person name="Li C."/>
            <person name="Ma Q."/>
            <person name="Ju M."/>
            <person name="Zhao R."/>
            <person name="Li G."/>
            <person name="Mu C."/>
            <person name="Tian Q."/>
            <person name="Mei H."/>
            <person name="Zhang T."/>
            <person name="Gao T."/>
            <person name="Zhang H."/>
        </authorList>
    </citation>
    <scope>NUCLEOTIDE SEQUENCE</scope>
    <source>
        <strain evidence="1">G02</strain>
    </source>
</reference>
<sequence length="90" mass="10621">MVYFPHDLFDWLLNLTMRFLLSGQWSRDWTVRGARWGSIGLPVEASSFSSHLSVLSPANWRLSAFDWRRHVPKHSKFYAVMGSLPTWRIR</sequence>
<accession>A0AAW2W3B5</accession>
<comment type="caution">
    <text evidence="1">The sequence shown here is derived from an EMBL/GenBank/DDBJ whole genome shotgun (WGS) entry which is preliminary data.</text>
</comment>
<dbReference type="EMBL" id="JACGWJ010000002">
    <property type="protein sequence ID" value="KAL0436072.1"/>
    <property type="molecule type" value="Genomic_DNA"/>
</dbReference>
<organism evidence="1">
    <name type="scientific">Sesamum radiatum</name>
    <name type="common">Black benniseed</name>
    <dbReference type="NCBI Taxonomy" id="300843"/>
    <lineage>
        <taxon>Eukaryota</taxon>
        <taxon>Viridiplantae</taxon>
        <taxon>Streptophyta</taxon>
        <taxon>Embryophyta</taxon>
        <taxon>Tracheophyta</taxon>
        <taxon>Spermatophyta</taxon>
        <taxon>Magnoliopsida</taxon>
        <taxon>eudicotyledons</taxon>
        <taxon>Gunneridae</taxon>
        <taxon>Pentapetalae</taxon>
        <taxon>asterids</taxon>
        <taxon>lamiids</taxon>
        <taxon>Lamiales</taxon>
        <taxon>Pedaliaceae</taxon>
        <taxon>Sesamum</taxon>
    </lineage>
</organism>
<protein>
    <submittedName>
        <fullName evidence="1">Uncharacterized protein</fullName>
    </submittedName>
</protein>
<name>A0AAW2W3B5_SESRA</name>
<dbReference type="AlphaFoldDB" id="A0AAW2W3B5"/>
<proteinExistence type="predicted"/>
<gene>
    <name evidence="1" type="ORF">Sradi_0315100</name>
</gene>
<reference evidence="1" key="1">
    <citation type="submission" date="2020-06" db="EMBL/GenBank/DDBJ databases">
        <authorList>
            <person name="Li T."/>
            <person name="Hu X."/>
            <person name="Zhang T."/>
            <person name="Song X."/>
            <person name="Zhang H."/>
            <person name="Dai N."/>
            <person name="Sheng W."/>
            <person name="Hou X."/>
            <person name="Wei L."/>
        </authorList>
    </citation>
    <scope>NUCLEOTIDE SEQUENCE</scope>
    <source>
        <strain evidence="1">G02</strain>
        <tissue evidence="1">Leaf</tissue>
    </source>
</reference>